<feature type="compositionally biased region" description="Gly residues" evidence="1">
    <location>
        <begin position="384"/>
        <end position="393"/>
    </location>
</feature>
<dbReference type="KEGG" id="vcn:VOLCADRAFT_100605"/>
<evidence type="ECO:0000313" key="3">
    <source>
        <dbReference type="Proteomes" id="UP000001058"/>
    </source>
</evidence>
<dbReference type="SUPFAM" id="SSF53335">
    <property type="entry name" value="S-adenosyl-L-methionine-dependent methyltransferases"/>
    <property type="match status" value="1"/>
</dbReference>
<dbReference type="Proteomes" id="UP000001058">
    <property type="component" value="Unassembled WGS sequence"/>
</dbReference>
<proteinExistence type="predicted"/>
<feature type="region of interest" description="Disordered" evidence="1">
    <location>
        <begin position="381"/>
        <end position="401"/>
    </location>
</feature>
<gene>
    <name evidence="2" type="ORF">VOLCADRAFT_100605</name>
</gene>
<protein>
    <recommendedName>
        <fullName evidence="4">Methyltransferase domain-containing protein</fullName>
    </recommendedName>
</protein>
<organism evidence="3">
    <name type="scientific">Volvox carteri f. nagariensis</name>
    <dbReference type="NCBI Taxonomy" id="3068"/>
    <lineage>
        <taxon>Eukaryota</taxon>
        <taxon>Viridiplantae</taxon>
        <taxon>Chlorophyta</taxon>
        <taxon>core chlorophytes</taxon>
        <taxon>Chlorophyceae</taxon>
        <taxon>CS clade</taxon>
        <taxon>Chlamydomonadales</taxon>
        <taxon>Volvocaceae</taxon>
        <taxon>Volvox</taxon>
    </lineage>
</organism>
<dbReference type="GeneID" id="9626097"/>
<dbReference type="AlphaFoldDB" id="D8UKL6"/>
<sequence length="524" mass="55856">MPKASSAARQPKCTAARASKKCNVVFQAAKGKVASDSGSAVGLGCSGSLSATDMARIFHTNAKAAGMGKSSVFVDVGCALGRPLVLVKHQTGVRRCIGLDLDVNKLRNADRFIKFCVSRLPKLEASHFTLILASVGILPLCPEFFYTFWEGWSVADKMHFAELFMRHGSRKGITVVQYSMPDPEAEMELLGFWGLKLVARETNCHMHDSNRTMTAFVFKVVMYKKPDSSSSGGSGSLATQPQLAAGTAAAAAGQQEGETAAAAASTSSPPLTTTAAWRTNMLPLLRKAQEKQQQLVELVGAVRGGRGPLLKPKEVEQLKLSVMGEHAEREVQRASEFKEVGFAPDYEVNPHGVIRHKVTHTPALLNRGNDGHLYARLAVRRGSGKGNSPGGGVVEEETGDEGELATTECVWSGAEKSKDHKMAVRTVVALAHLQGAQQALVLTPGGTQVRKLSRSTGIRVAHKDGDMDNNCVDNLELRARARGAGTRSGRRPARGGKGEAIREGAADSELGCWIKHGANGLVDG</sequence>
<dbReference type="RefSeq" id="XP_002959199.1">
    <property type="nucleotide sequence ID" value="XM_002959153.1"/>
</dbReference>
<evidence type="ECO:0008006" key="4">
    <source>
        <dbReference type="Google" id="ProtNLM"/>
    </source>
</evidence>
<name>D8UKL6_VOLCA</name>
<dbReference type="Gene3D" id="3.40.50.150">
    <property type="entry name" value="Vaccinia Virus protein VP39"/>
    <property type="match status" value="1"/>
</dbReference>
<dbReference type="OrthoDB" id="443402at2759"/>
<feature type="region of interest" description="Disordered" evidence="1">
    <location>
        <begin position="482"/>
        <end position="502"/>
    </location>
</feature>
<keyword evidence="3" id="KW-1185">Reference proteome</keyword>
<evidence type="ECO:0000313" key="2">
    <source>
        <dbReference type="EMBL" id="EFJ39736.1"/>
    </source>
</evidence>
<feature type="region of interest" description="Disordered" evidence="1">
    <location>
        <begin position="248"/>
        <end position="273"/>
    </location>
</feature>
<evidence type="ECO:0000256" key="1">
    <source>
        <dbReference type="SAM" id="MobiDB-lite"/>
    </source>
</evidence>
<dbReference type="Gene3D" id="3.90.75.20">
    <property type="match status" value="1"/>
</dbReference>
<dbReference type="EMBL" id="GL378450">
    <property type="protein sequence ID" value="EFJ39736.1"/>
    <property type="molecule type" value="Genomic_DNA"/>
</dbReference>
<dbReference type="InterPro" id="IPR029063">
    <property type="entry name" value="SAM-dependent_MTases_sf"/>
</dbReference>
<dbReference type="InParanoid" id="D8UKL6"/>
<accession>D8UKL6</accession>
<reference evidence="2 3" key="1">
    <citation type="journal article" date="2010" name="Science">
        <title>Genomic analysis of organismal complexity in the multicellular green alga Volvox carteri.</title>
        <authorList>
            <person name="Prochnik S.E."/>
            <person name="Umen J."/>
            <person name="Nedelcu A.M."/>
            <person name="Hallmann A."/>
            <person name="Miller S.M."/>
            <person name="Nishii I."/>
            <person name="Ferris P."/>
            <person name="Kuo A."/>
            <person name="Mitros T."/>
            <person name="Fritz-Laylin L.K."/>
            <person name="Hellsten U."/>
            <person name="Chapman J."/>
            <person name="Simakov O."/>
            <person name="Rensing S.A."/>
            <person name="Terry A."/>
            <person name="Pangilinan J."/>
            <person name="Kapitonov V."/>
            <person name="Jurka J."/>
            <person name="Salamov A."/>
            <person name="Shapiro H."/>
            <person name="Schmutz J."/>
            <person name="Grimwood J."/>
            <person name="Lindquist E."/>
            <person name="Lucas S."/>
            <person name="Grigoriev I.V."/>
            <person name="Schmitt R."/>
            <person name="Kirk D."/>
            <person name="Rokhsar D.S."/>
        </authorList>
    </citation>
    <scope>NUCLEOTIDE SEQUENCE [LARGE SCALE GENOMIC DNA]</scope>
    <source>
        <strain evidence="3">f. Nagariensis / Eve</strain>
    </source>
</reference>